<proteinExistence type="predicted"/>
<name>A0AAV4LU27_BABCB</name>
<evidence type="ECO:0000313" key="1">
    <source>
        <dbReference type="EMBL" id="GIX63534.1"/>
    </source>
</evidence>
<dbReference type="EMBL" id="BPLF01000002">
    <property type="protein sequence ID" value="GIX63534.1"/>
    <property type="molecule type" value="Genomic_DNA"/>
</dbReference>
<protein>
    <submittedName>
        <fullName evidence="1">30S ribosomal protein S12 methylthiotransferase RimO</fullName>
    </submittedName>
</protein>
<sequence length="350" mass="38364">MQRPFAASDTPPTATYRVVDQRTPEVARQVPVVAGQDRYLGEYHQVARPDPRERLPESAYFVAVTLYLLKLMTLPTRFLFPSAVGGTSARQVCLCCTGTEPSTTSILRIHQPCRQRRSRAASSTAPLTAVLVITKALVFLRAHNALPPAVPIAFLPLAARRPRCVRVACAFSVELLDQLLLPRRQRVRQPELQVDHQVAVVPAVHLRRPLVLQRLDEEGLTVGGEGELRLAVQRRHDDVPPEQALLERYRHVHVYIVVDPLENLVRLDVDVDEQVAALSAPHAHVSLVGDAHLHALPNPRGDVDADRLGLRPVSRAAAGSAGVRDDLPCAAAGPARHADNDGPPFHALHA</sequence>
<dbReference type="GO" id="GO:0005840">
    <property type="term" value="C:ribosome"/>
    <property type="evidence" value="ECO:0007669"/>
    <property type="project" value="UniProtKB-KW"/>
</dbReference>
<dbReference type="GeneID" id="94195015"/>
<accession>A0AAV4LU27</accession>
<keyword evidence="2" id="KW-1185">Reference proteome</keyword>
<evidence type="ECO:0000313" key="2">
    <source>
        <dbReference type="Proteomes" id="UP001497744"/>
    </source>
</evidence>
<reference evidence="1 2" key="1">
    <citation type="submission" date="2021-06" db="EMBL/GenBank/DDBJ databases">
        <title>Genome sequence of Babesia caballi.</title>
        <authorList>
            <person name="Yamagishi J."/>
            <person name="Kidaka T."/>
            <person name="Ochi A."/>
        </authorList>
    </citation>
    <scope>NUCLEOTIDE SEQUENCE [LARGE SCALE GENOMIC DNA]</scope>
    <source>
        <strain evidence="1">USDA-D6B2</strain>
    </source>
</reference>
<dbReference type="RefSeq" id="XP_067715603.1">
    <property type="nucleotide sequence ID" value="XM_067859502.1"/>
</dbReference>
<dbReference type="AlphaFoldDB" id="A0AAV4LU27"/>
<keyword evidence="1" id="KW-0687">Ribonucleoprotein</keyword>
<comment type="caution">
    <text evidence="1">The sequence shown here is derived from an EMBL/GenBank/DDBJ whole genome shotgun (WGS) entry which is preliminary data.</text>
</comment>
<keyword evidence="1" id="KW-0689">Ribosomal protein</keyword>
<organism evidence="1 2">
    <name type="scientific">Babesia caballi</name>
    <dbReference type="NCBI Taxonomy" id="5871"/>
    <lineage>
        <taxon>Eukaryota</taxon>
        <taxon>Sar</taxon>
        <taxon>Alveolata</taxon>
        <taxon>Apicomplexa</taxon>
        <taxon>Aconoidasida</taxon>
        <taxon>Piroplasmida</taxon>
        <taxon>Babesiidae</taxon>
        <taxon>Babesia</taxon>
    </lineage>
</organism>
<gene>
    <name evidence="1" type="ORF">BcabD6B2_29690</name>
</gene>
<dbReference type="Proteomes" id="UP001497744">
    <property type="component" value="Unassembled WGS sequence"/>
</dbReference>